<keyword evidence="6" id="KW-0804">Transcription</keyword>
<dbReference type="RefSeq" id="WP_055336311.1">
    <property type="nucleotide sequence ID" value="NZ_CDNF01000014.1"/>
</dbReference>
<comment type="similarity">
    <text evidence="1">Belongs to the FlgM family.</text>
</comment>
<dbReference type="InterPro" id="IPR031316">
    <property type="entry name" value="FlgM_C"/>
</dbReference>
<keyword evidence="8" id="KW-0282">Flagellum</keyword>
<proteinExistence type="inferred from homology"/>
<dbReference type="AlphaFoldDB" id="A0A0C7Q8N8"/>
<gene>
    <name evidence="8" type="ORF">R28058_21961</name>
</gene>
<evidence type="ECO:0000313" key="8">
    <source>
        <dbReference type="EMBL" id="CEQ04463.1"/>
    </source>
</evidence>
<feature type="domain" description="Anti-sigma-28 factor FlgM C-terminal" evidence="7">
    <location>
        <begin position="33"/>
        <end position="84"/>
    </location>
</feature>
<keyword evidence="8" id="KW-0966">Cell projection</keyword>
<evidence type="ECO:0000256" key="1">
    <source>
        <dbReference type="ARBA" id="ARBA00005322"/>
    </source>
</evidence>
<keyword evidence="4" id="KW-1005">Bacterial flagellum biogenesis</keyword>
<reference evidence="8 9" key="1">
    <citation type="submission" date="2015-01" db="EMBL/GenBank/DDBJ databases">
        <authorList>
            <person name="Aslett A.Martin."/>
            <person name="De Silva Nishadi"/>
        </authorList>
    </citation>
    <scope>NUCLEOTIDE SEQUENCE [LARGE SCALE GENOMIC DNA]</scope>
    <source>
        <strain evidence="8 9">R28058</strain>
    </source>
</reference>
<evidence type="ECO:0000256" key="2">
    <source>
        <dbReference type="ARBA" id="ARBA00017823"/>
    </source>
</evidence>
<name>A0A0C7Q8N8_PARSO</name>
<evidence type="ECO:0000259" key="7">
    <source>
        <dbReference type="Pfam" id="PF04316"/>
    </source>
</evidence>
<keyword evidence="8" id="KW-0969">Cilium</keyword>
<sequence>MKVTNDSKVAFNNIYKMEKVKDHNNYKNQNNSDRLEISELGKYLSKVNSKEDVMDMEKVNRLKKQIESGTYKIDSRALAKKIIEKL</sequence>
<evidence type="ECO:0000256" key="4">
    <source>
        <dbReference type="ARBA" id="ARBA00022795"/>
    </source>
</evidence>
<dbReference type="SUPFAM" id="SSF101498">
    <property type="entry name" value="Anti-sigma factor FlgM"/>
    <property type="match status" value="1"/>
</dbReference>
<dbReference type="Pfam" id="PF04316">
    <property type="entry name" value="FlgM"/>
    <property type="match status" value="1"/>
</dbReference>
<keyword evidence="5" id="KW-0805">Transcription regulation</keyword>
<dbReference type="GO" id="GO:0045892">
    <property type="term" value="P:negative regulation of DNA-templated transcription"/>
    <property type="evidence" value="ECO:0007669"/>
    <property type="project" value="InterPro"/>
</dbReference>
<evidence type="ECO:0000256" key="3">
    <source>
        <dbReference type="ARBA" id="ARBA00022491"/>
    </source>
</evidence>
<evidence type="ECO:0000256" key="5">
    <source>
        <dbReference type="ARBA" id="ARBA00023015"/>
    </source>
</evidence>
<dbReference type="Proteomes" id="UP000049127">
    <property type="component" value="Unassembled WGS sequence"/>
</dbReference>
<dbReference type="InterPro" id="IPR007412">
    <property type="entry name" value="FlgM"/>
</dbReference>
<dbReference type="OrthoDB" id="2112800at2"/>
<keyword evidence="3" id="KW-0678">Repressor</keyword>
<evidence type="ECO:0000313" key="9">
    <source>
        <dbReference type="Proteomes" id="UP000049127"/>
    </source>
</evidence>
<evidence type="ECO:0000256" key="6">
    <source>
        <dbReference type="ARBA" id="ARBA00023163"/>
    </source>
</evidence>
<protein>
    <recommendedName>
        <fullName evidence="2">Negative regulator of flagellin synthesis</fullName>
    </recommendedName>
</protein>
<organism evidence="8 9">
    <name type="scientific">Paraclostridium sordellii</name>
    <name type="common">Clostridium sordellii</name>
    <dbReference type="NCBI Taxonomy" id="1505"/>
    <lineage>
        <taxon>Bacteria</taxon>
        <taxon>Bacillati</taxon>
        <taxon>Bacillota</taxon>
        <taxon>Clostridia</taxon>
        <taxon>Peptostreptococcales</taxon>
        <taxon>Peptostreptococcaceae</taxon>
        <taxon>Paraclostridium</taxon>
    </lineage>
</organism>
<dbReference type="EMBL" id="CEKZ01000003">
    <property type="protein sequence ID" value="CEQ04463.1"/>
    <property type="molecule type" value="Genomic_DNA"/>
</dbReference>
<dbReference type="GO" id="GO:0044781">
    <property type="term" value="P:bacterial-type flagellum organization"/>
    <property type="evidence" value="ECO:0007669"/>
    <property type="project" value="UniProtKB-KW"/>
</dbReference>
<accession>A0A0C7Q8N8</accession>
<dbReference type="NCBIfam" id="TIGR03824">
    <property type="entry name" value="FlgM_jcvi"/>
    <property type="match status" value="1"/>
</dbReference>
<dbReference type="InterPro" id="IPR035890">
    <property type="entry name" value="Anti-sigma-28_factor_FlgM_sf"/>
</dbReference>